<sequence>MKKSYLIICGKLFDGIREELQPHMEILVEGNKIVSTGRNLSRPKEVEIIDLGHLTVTPGMIDAHVHGNLMRWQETDNILFQSEGYSTLAFLHTAQRCLERGFTTIRCNGMGPGGYGIVDVREVISRGLFPAARMNVGAHMLGGPGMPGDMSMYASTNEPLSDFMQIKTIGSGRDFFRDQVRREVKYGTDFIKIFLSGSFLSPDGGPEISYLDDEELEIIIRTAHDLGKPVTAHVYPPRMMKKLLEFGIDGMEHGALMDEETARTFEKQDTYLVPTFSPFQDVIEGNDELVDMNTEDSRMKLRKYAPQLRESREIIRGSQIRLGFGSDFCAVHQPYESWYEYRSWMRSGMGAFRTLKAATSVNAGILRMDHLIGTIEPGKLADISGWHRDLMEDCDALSECDFVMKDGNVYPAGNTVVDEYTV</sequence>
<dbReference type="InterPro" id="IPR051781">
    <property type="entry name" value="Metallo-dep_Hydrolase"/>
</dbReference>
<dbReference type="Pfam" id="PF01979">
    <property type="entry name" value="Amidohydro_1"/>
    <property type="match status" value="1"/>
</dbReference>
<comment type="caution">
    <text evidence="2">The sequence shown here is derived from an EMBL/GenBank/DDBJ whole genome shotgun (WGS) entry which is preliminary data.</text>
</comment>
<reference evidence="2" key="1">
    <citation type="submission" date="2009-02" db="EMBL/GenBank/DDBJ databases">
        <authorList>
            <person name="Fulton L."/>
            <person name="Clifton S."/>
            <person name="Fulton B."/>
            <person name="Xu J."/>
            <person name="Minx P."/>
            <person name="Pepin K.H."/>
            <person name="Johnson M."/>
            <person name="Bhonagiri V."/>
            <person name="Nash W.E."/>
            <person name="Mardis E.R."/>
            <person name="Wilson R.K."/>
        </authorList>
    </citation>
    <scope>NUCLEOTIDE SEQUENCE [LARGE SCALE GENOMIC DNA]</scope>
    <source>
        <strain evidence="2">DSM 15053</strain>
    </source>
</reference>
<keyword evidence="3" id="KW-1185">Reference proteome</keyword>
<accession>C0C435</accession>
<evidence type="ECO:0000259" key="1">
    <source>
        <dbReference type="Pfam" id="PF01979"/>
    </source>
</evidence>
<dbReference type="EMBL" id="ABYI02000034">
    <property type="protein sequence ID" value="EEG72828.1"/>
    <property type="molecule type" value="Genomic_DNA"/>
</dbReference>
<dbReference type="AlphaFoldDB" id="C0C435"/>
<name>C0C435_9FIRM</name>
<dbReference type="GO" id="GO:0016810">
    <property type="term" value="F:hydrolase activity, acting on carbon-nitrogen (but not peptide) bonds"/>
    <property type="evidence" value="ECO:0007669"/>
    <property type="project" value="InterPro"/>
</dbReference>
<dbReference type="Proteomes" id="UP000004893">
    <property type="component" value="Unassembled WGS sequence"/>
</dbReference>
<dbReference type="SUPFAM" id="SSF51338">
    <property type="entry name" value="Composite domain of metallo-dependent hydrolases"/>
    <property type="match status" value="1"/>
</dbReference>
<dbReference type="OrthoDB" id="9797498at2"/>
<dbReference type="SUPFAM" id="SSF51556">
    <property type="entry name" value="Metallo-dependent hydrolases"/>
    <property type="match status" value="1"/>
</dbReference>
<dbReference type="RefSeq" id="WP_006444207.1">
    <property type="nucleotide sequence ID" value="NZ_CP036524.1"/>
</dbReference>
<proteinExistence type="predicted"/>
<dbReference type="PANTHER" id="PTHR43135">
    <property type="entry name" value="ALPHA-D-RIBOSE 1-METHYLPHOSPHONATE 5-TRIPHOSPHATE DIPHOSPHATASE"/>
    <property type="match status" value="1"/>
</dbReference>
<dbReference type="InterPro" id="IPR011059">
    <property type="entry name" value="Metal-dep_hydrolase_composite"/>
</dbReference>
<organism evidence="2 3">
    <name type="scientific">[Clostridium] hylemonae DSM 15053</name>
    <dbReference type="NCBI Taxonomy" id="553973"/>
    <lineage>
        <taxon>Bacteria</taxon>
        <taxon>Bacillati</taxon>
        <taxon>Bacillota</taxon>
        <taxon>Clostridia</taxon>
        <taxon>Lachnospirales</taxon>
        <taxon>Lachnospiraceae</taxon>
    </lineage>
</organism>
<dbReference type="eggNOG" id="COG1228">
    <property type="taxonomic scope" value="Bacteria"/>
</dbReference>
<dbReference type="PANTHER" id="PTHR43135:SF3">
    <property type="entry name" value="ALPHA-D-RIBOSE 1-METHYLPHOSPHONATE 5-TRIPHOSPHATE DIPHOSPHATASE"/>
    <property type="match status" value="1"/>
</dbReference>
<dbReference type="STRING" id="553973.CLOHYLEM_06850"/>
<dbReference type="HOGENOM" id="CLU_023620_2_0_9"/>
<dbReference type="Gene3D" id="2.30.40.10">
    <property type="entry name" value="Urease, subunit C, domain 1"/>
    <property type="match status" value="1"/>
</dbReference>
<dbReference type="InterPro" id="IPR032466">
    <property type="entry name" value="Metal_Hydrolase"/>
</dbReference>
<feature type="domain" description="Amidohydrolase-related" evidence="1">
    <location>
        <begin position="55"/>
        <end position="409"/>
    </location>
</feature>
<evidence type="ECO:0000313" key="3">
    <source>
        <dbReference type="Proteomes" id="UP000004893"/>
    </source>
</evidence>
<gene>
    <name evidence="2" type="ORF">CLOHYLEM_06850</name>
</gene>
<reference evidence="2" key="2">
    <citation type="submission" date="2013-06" db="EMBL/GenBank/DDBJ databases">
        <title>Draft genome sequence of Clostridium hylemonae (DSM 15053).</title>
        <authorList>
            <person name="Sudarsanam P."/>
            <person name="Ley R."/>
            <person name="Guruge J."/>
            <person name="Turnbaugh P.J."/>
            <person name="Mahowald M."/>
            <person name="Liep D."/>
            <person name="Gordon J."/>
        </authorList>
    </citation>
    <scope>NUCLEOTIDE SEQUENCE</scope>
    <source>
        <strain evidence="2">DSM 15053</strain>
    </source>
</reference>
<dbReference type="Gene3D" id="3.20.20.140">
    <property type="entry name" value="Metal-dependent hydrolases"/>
    <property type="match status" value="1"/>
</dbReference>
<evidence type="ECO:0000313" key="2">
    <source>
        <dbReference type="EMBL" id="EEG72828.1"/>
    </source>
</evidence>
<protein>
    <submittedName>
        <fullName evidence="2">Amidohydrolase family protein</fullName>
    </submittedName>
</protein>
<dbReference type="InterPro" id="IPR006680">
    <property type="entry name" value="Amidohydro-rel"/>
</dbReference>